<dbReference type="Gene3D" id="2.60.40.1120">
    <property type="entry name" value="Carboxypeptidase-like, regulatory domain"/>
    <property type="match status" value="1"/>
</dbReference>
<dbReference type="Gene3D" id="2.170.130.10">
    <property type="entry name" value="TonB-dependent receptor, plug domain"/>
    <property type="match status" value="1"/>
</dbReference>
<dbReference type="SUPFAM" id="SSF56935">
    <property type="entry name" value="Porins"/>
    <property type="match status" value="1"/>
</dbReference>
<gene>
    <name evidence="13" type="ORF">QJ048_08670</name>
</gene>
<dbReference type="InterPro" id="IPR037066">
    <property type="entry name" value="Plug_dom_sf"/>
</dbReference>
<keyword evidence="14" id="KW-1185">Reference proteome</keyword>
<dbReference type="InterPro" id="IPR023996">
    <property type="entry name" value="TonB-dep_OMP_SusC/RagA"/>
</dbReference>
<evidence type="ECO:0000256" key="7">
    <source>
        <dbReference type="ARBA" id="ARBA00023237"/>
    </source>
</evidence>
<dbReference type="InterPro" id="IPR000531">
    <property type="entry name" value="Beta-barrel_TonB"/>
</dbReference>
<dbReference type="RefSeq" id="WP_282333946.1">
    <property type="nucleotide sequence ID" value="NZ_JASBRG010000005.1"/>
</dbReference>
<dbReference type="SUPFAM" id="SSF49464">
    <property type="entry name" value="Carboxypeptidase regulatory domain-like"/>
    <property type="match status" value="1"/>
</dbReference>
<evidence type="ECO:0000313" key="13">
    <source>
        <dbReference type="EMBL" id="MDI3319843.1"/>
    </source>
</evidence>
<keyword evidence="3 8" id="KW-1134">Transmembrane beta strand</keyword>
<dbReference type="Proteomes" id="UP001226434">
    <property type="component" value="Unassembled WGS sequence"/>
</dbReference>
<feature type="domain" description="TonB-dependent receptor plug" evidence="12">
    <location>
        <begin position="211"/>
        <end position="342"/>
    </location>
</feature>
<organism evidence="13 14">
    <name type="scientific">Pinibacter soli</name>
    <dbReference type="NCBI Taxonomy" id="3044211"/>
    <lineage>
        <taxon>Bacteria</taxon>
        <taxon>Pseudomonadati</taxon>
        <taxon>Bacteroidota</taxon>
        <taxon>Chitinophagia</taxon>
        <taxon>Chitinophagales</taxon>
        <taxon>Chitinophagaceae</taxon>
        <taxon>Pinibacter</taxon>
    </lineage>
</organism>
<dbReference type="EMBL" id="JASBRG010000005">
    <property type="protein sequence ID" value="MDI3319843.1"/>
    <property type="molecule type" value="Genomic_DNA"/>
</dbReference>
<evidence type="ECO:0000256" key="3">
    <source>
        <dbReference type="ARBA" id="ARBA00022452"/>
    </source>
</evidence>
<reference evidence="13 14" key="1">
    <citation type="submission" date="2023-05" db="EMBL/GenBank/DDBJ databases">
        <title>Genome sequence of Pinibacter sp. MAH-24.</title>
        <authorList>
            <person name="Huq M.A."/>
        </authorList>
    </citation>
    <scope>NUCLEOTIDE SEQUENCE [LARGE SCALE GENOMIC DNA]</scope>
    <source>
        <strain evidence="13 14">MAH-24</strain>
    </source>
</reference>
<keyword evidence="7 8" id="KW-0998">Cell outer membrane</keyword>
<evidence type="ECO:0000256" key="2">
    <source>
        <dbReference type="ARBA" id="ARBA00022448"/>
    </source>
</evidence>
<dbReference type="InterPro" id="IPR036942">
    <property type="entry name" value="Beta-barrel_TonB_sf"/>
</dbReference>
<evidence type="ECO:0000256" key="9">
    <source>
        <dbReference type="RuleBase" id="RU003357"/>
    </source>
</evidence>
<dbReference type="PROSITE" id="PS52016">
    <property type="entry name" value="TONB_DEPENDENT_REC_3"/>
    <property type="match status" value="1"/>
</dbReference>
<keyword evidence="2 8" id="KW-0813">Transport</keyword>
<accession>A0ABT6RBF4</accession>
<dbReference type="NCBIfam" id="TIGR04057">
    <property type="entry name" value="SusC_RagA_signa"/>
    <property type="match status" value="1"/>
</dbReference>
<evidence type="ECO:0000256" key="10">
    <source>
        <dbReference type="SAM" id="SignalP"/>
    </source>
</evidence>
<name>A0ABT6RBF4_9BACT</name>
<dbReference type="Pfam" id="PF07715">
    <property type="entry name" value="Plug"/>
    <property type="match status" value="1"/>
</dbReference>
<keyword evidence="6 8" id="KW-0472">Membrane</keyword>
<feature type="domain" description="TonB-dependent receptor-like beta-barrel" evidence="11">
    <location>
        <begin position="509"/>
        <end position="1053"/>
    </location>
</feature>
<feature type="chain" id="PRO_5045135437" evidence="10">
    <location>
        <begin position="18"/>
        <end position="1086"/>
    </location>
</feature>
<evidence type="ECO:0000256" key="8">
    <source>
        <dbReference type="PROSITE-ProRule" id="PRU01360"/>
    </source>
</evidence>
<dbReference type="Pfam" id="PF13715">
    <property type="entry name" value="CarbopepD_reg_2"/>
    <property type="match status" value="1"/>
</dbReference>
<dbReference type="InterPro" id="IPR012910">
    <property type="entry name" value="Plug_dom"/>
</dbReference>
<dbReference type="Gene3D" id="2.40.170.20">
    <property type="entry name" value="TonB-dependent receptor, beta-barrel domain"/>
    <property type="match status" value="1"/>
</dbReference>
<evidence type="ECO:0000256" key="5">
    <source>
        <dbReference type="ARBA" id="ARBA00023077"/>
    </source>
</evidence>
<keyword evidence="5 9" id="KW-0798">TonB box</keyword>
<evidence type="ECO:0000259" key="12">
    <source>
        <dbReference type="Pfam" id="PF07715"/>
    </source>
</evidence>
<evidence type="ECO:0000256" key="1">
    <source>
        <dbReference type="ARBA" id="ARBA00004571"/>
    </source>
</evidence>
<comment type="similarity">
    <text evidence="8 9">Belongs to the TonB-dependent receptor family.</text>
</comment>
<dbReference type="Pfam" id="PF00593">
    <property type="entry name" value="TonB_dep_Rec_b-barrel"/>
    <property type="match status" value="1"/>
</dbReference>
<keyword evidence="10" id="KW-0732">Signal</keyword>
<proteinExistence type="inferred from homology"/>
<evidence type="ECO:0000313" key="14">
    <source>
        <dbReference type="Proteomes" id="UP001226434"/>
    </source>
</evidence>
<keyword evidence="4 8" id="KW-0812">Transmembrane</keyword>
<dbReference type="InterPro" id="IPR039426">
    <property type="entry name" value="TonB-dep_rcpt-like"/>
</dbReference>
<dbReference type="InterPro" id="IPR008969">
    <property type="entry name" value="CarboxyPept-like_regulatory"/>
</dbReference>
<sequence>MKITAILMVVFSFAASAHSYSQITISAKNKSLSSVFKSIKHQSGYDFVYAVELLEKAGNVSVELHNVDLRDALGACLKDKDLTYTIVGKTVVIKSHERIVTNISEPTLPPTIDVQGRVVSESGEPVPGASVKIKGTNLGTSADKNGMFQLKGVNENAILIISATNIETTEIKANQSSLLKDGILTIRTRLKVNSLDETVVIAYGTTTRRLATGAISGVKGEDIRKHPVDNPFLALSGKVPGMQIAQTSGVAGAPVSIFVRGISSVGAGSEPLYVIDGVPFAHTVGNVTFSSGVSAQTLGGLTNATAGSSPFVNLNPSDIESIEVLKDADATAIYGSRGANGVVLITTRKAKAGKTAVDLNFYTGWGRPTKLPAMMNTQQYTTMRREAFKNDSIVPNTTNATDLMIWDTTRYTNWEDLLLGQTARNYDGQVRVSGGNQQTQVSLAAGYHREEPVYYGNMHDDRINMHSSFAHHTLDNKFSIAFNASYSSDKNNLSTIDLMQLLTTIPNAPYPLDASGNLVWSDKGVNFSNPLAYTKKQYIGLTDNMLSSLNMSYTVAKGLRVKLDGGFNVVRLDQTATNPIASQSPSSTSLVSSSSFFKQTQKNWILEPQMDYTTKISRGQLQVLVGGSFQEQLSTGETVSASGYTNDALLLTPGPAATKSVTSTYAKYRYDALFGRVSYNWDTRYLINLSGRRDGSSRFGPGKQFGNFGAIGAGWIFSNENFMKSFPALSYGKLRTSIGVTGNDRIGNYQYISRWVSTNSAVPYQGSSGISASNLDNPDFAWERNRKWEVGLELGFLKDRIDLTADYYLNRTDNQLVGLTLPSQVGFTSVNANRDAILENTGWEFMLNSTNIKTKNFNWKSSFNISIPRNKLIAYPGLENTAYATIWSIGQPVTIQKYIQSQGVDPKTGIYQLNGINLAKDKIVTKNLAPIYYGGFQNSLAYKGWTLDFSFYYIKQTGRANFLFQAPGTRANQPVSVLDRWQQPGDITSVQRFTTTGAAATQYSYWANYSDGVIANTSFIRLKNVSLAYQLDRKIAQKIKADNVRLYCQAENLLTFTHYKIGDPEIMSFSTMPPLKMITVGLQVVF</sequence>
<protein>
    <submittedName>
        <fullName evidence="13">SusC/RagA family TonB-linked outer membrane protein</fullName>
    </submittedName>
</protein>
<evidence type="ECO:0000256" key="6">
    <source>
        <dbReference type="ARBA" id="ARBA00023136"/>
    </source>
</evidence>
<dbReference type="InterPro" id="IPR023997">
    <property type="entry name" value="TonB-dep_OMP_SusC/RagA_CS"/>
</dbReference>
<comment type="caution">
    <text evidence="13">The sequence shown here is derived from an EMBL/GenBank/DDBJ whole genome shotgun (WGS) entry which is preliminary data.</text>
</comment>
<feature type="signal peptide" evidence="10">
    <location>
        <begin position="1"/>
        <end position="17"/>
    </location>
</feature>
<comment type="subcellular location">
    <subcellularLocation>
        <location evidence="1 8">Cell outer membrane</location>
        <topology evidence="1 8">Multi-pass membrane protein</topology>
    </subcellularLocation>
</comment>
<dbReference type="NCBIfam" id="TIGR04056">
    <property type="entry name" value="OMP_RagA_SusC"/>
    <property type="match status" value="1"/>
</dbReference>
<evidence type="ECO:0000259" key="11">
    <source>
        <dbReference type="Pfam" id="PF00593"/>
    </source>
</evidence>
<evidence type="ECO:0000256" key="4">
    <source>
        <dbReference type="ARBA" id="ARBA00022692"/>
    </source>
</evidence>